<dbReference type="InterPro" id="IPR013325">
    <property type="entry name" value="RNA_pol_sigma_r2"/>
</dbReference>
<dbReference type="Proteomes" id="UP000680865">
    <property type="component" value="Unassembled WGS sequence"/>
</dbReference>
<comment type="caution">
    <text evidence="2">The sequence shown here is derived from an EMBL/GenBank/DDBJ whole genome shotgun (WGS) entry which is preliminary data.</text>
</comment>
<name>A0A919W102_9ACTN</name>
<evidence type="ECO:0000256" key="1">
    <source>
        <dbReference type="SAM" id="MobiDB-lite"/>
    </source>
</evidence>
<feature type="region of interest" description="Disordered" evidence="1">
    <location>
        <begin position="140"/>
        <end position="176"/>
    </location>
</feature>
<evidence type="ECO:0000313" key="3">
    <source>
        <dbReference type="Proteomes" id="UP000680865"/>
    </source>
</evidence>
<dbReference type="SUPFAM" id="SSF88946">
    <property type="entry name" value="Sigma2 domain of RNA polymerase sigma factors"/>
    <property type="match status" value="1"/>
</dbReference>
<dbReference type="AlphaFoldDB" id="A0A919W102"/>
<proteinExistence type="predicted"/>
<dbReference type="EMBL" id="BOQP01000027">
    <property type="protein sequence ID" value="GIM76063.1"/>
    <property type="molecule type" value="Genomic_DNA"/>
</dbReference>
<organism evidence="2 3">
    <name type="scientific">Winogradskya consettensis</name>
    <dbReference type="NCBI Taxonomy" id="113560"/>
    <lineage>
        <taxon>Bacteria</taxon>
        <taxon>Bacillati</taxon>
        <taxon>Actinomycetota</taxon>
        <taxon>Actinomycetes</taxon>
        <taxon>Micromonosporales</taxon>
        <taxon>Micromonosporaceae</taxon>
        <taxon>Winogradskya</taxon>
    </lineage>
</organism>
<reference evidence="2" key="1">
    <citation type="submission" date="2021-03" db="EMBL/GenBank/DDBJ databases">
        <title>Whole genome shotgun sequence of Actinoplanes consettensis NBRC 14913.</title>
        <authorList>
            <person name="Komaki H."/>
            <person name="Tamura T."/>
        </authorList>
    </citation>
    <scope>NUCLEOTIDE SEQUENCE</scope>
    <source>
        <strain evidence="2">NBRC 14913</strain>
    </source>
</reference>
<gene>
    <name evidence="2" type="ORF">Aco04nite_48450</name>
</gene>
<keyword evidence="3" id="KW-1185">Reference proteome</keyword>
<accession>A0A919W102</accession>
<dbReference type="Gene3D" id="1.10.1740.10">
    <property type="match status" value="1"/>
</dbReference>
<feature type="compositionally biased region" description="Low complexity" evidence="1">
    <location>
        <begin position="167"/>
        <end position="176"/>
    </location>
</feature>
<protein>
    <submittedName>
        <fullName evidence="2">Uncharacterized protein</fullName>
    </submittedName>
</protein>
<sequence>MLACRSDFRVPRSCEPDSDPQRLRWLIRRIADNDRDASSELFDRCSGRVSSVLRRQVADRHRLAGVLAGTFVELWLLAGSDVAAGIDVAAWIDEIVQRRVTESQAAALSAAISAWPGPGSLGAQWAQGVEQELTGLLRWRQSSPAAPTRRPKNAGDLDGRSEALTVASTPATSSPS</sequence>
<dbReference type="GO" id="GO:0006352">
    <property type="term" value="P:DNA-templated transcription initiation"/>
    <property type="evidence" value="ECO:0007669"/>
    <property type="project" value="InterPro"/>
</dbReference>
<evidence type="ECO:0000313" key="2">
    <source>
        <dbReference type="EMBL" id="GIM76063.1"/>
    </source>
</evidence>
<dbReference type="GO" id="GO:0003700">
    <property type="term" value="F:DNA-binding transcription factor activity"/>
    <property type="evidence" value="ECO:0007669"/>
    <property type="project" value="InterPro"/>
</dbReference>